<proteinExistence type="predicted"/>
<dbReference type="RefSeq" id="WP_093257960.1">
    <property type="nucleotide sequence ID" value="NZ_FNKK01000002.1"/>
</dbReference>
<evidence type="ECO:0000313" key="2">
    <source>
        <dbReference type="EMBL" id="SDQ51414.1"/>
    </source>
</evidence>
<dbReference type="EMBL" id="FNKK01000002">
    <property type="protein sequence ID" value="SDQ51414.1"/>
    <property type="molecule type" value="Genomic_DNA"/>
</dbReference>
<gene>
    <name evidence="2" type="ORF">SAMN04489764_0970</name>
</gene>
<name>A0A1H1BHC2_9ACTN</name>
<protein>
    <submittedName>
        <fullName evidence="2">Uncharacterized protein</fullName>
    </submittedName>
</protein>
<reference evidence="2 3" key="1">
    <citation type="submission" date="2016-10" db="EMBL/GenBank/DDBJ databases">
        <authorList>
            <person name="de Groot N.N."/>
        </authorList>
    </citation>
    <scope>NUCLEOTIDE SEQUENCE [LARGE SCALE GENOMIC DNA]</scope>
    <source>
        <strain evidence="2 3">DSM 43794</strain>
    </source>
</reference>
<evidence type="ECO:0000256" key="1">
    <source>
        <dbReference type="SAM" id="MobiDB-lite"/>
    </source>
</evidence>
<dbReference type="STRING" id="35622.SAMN04489764_0970"/>
<dbReference type="AlphaFoldDB" id="A0A1H1BHC2"/>
<organism evidence="2 3">
    <name type="scientific">Thermostaphylospora chromogena</name>
    <dbReference type="NCBI Taxonomy" id="35622"/>
    <lineage>
        <taxon>Bacteria</taxon>
        <taxon>Bacillati</taxon>
        <taxon>Actinomycetota</taxon>
        <taxon>Actinomycetes</taxon>
        <taxon>Streptosporangiales</taxon>
        <taxon>Thermomonosporaceae</taxon>
        <taxon>Thermostaphylospora</taxon>
    </lineage>
</organism>
<feature type="region of interest" description="Disordered" evidence="1">
    <location>
        <begin position="1"/>
        <end position="33"/>
    </location>
</feature>
<dbReference type="Proteomes" id="UP000217103">
    <property type="component" value="Unassembled WGS sequence"/>
</dbReference>
<evidence type="ECO:0000313" key="3">
    <source>
        <dbReference type="Proteomes" id="UP000217103"/>
    </source>
</evidence>
<accession>A0A1H1BHC2</accession>
<sequence length="63" mass="6742">MTSPIEGTAHPPGRIPPGVRPPRHRHPAIDHSRACDEEGIAFRAARLVLAFRGDLPRGEGAVA</sequence>
<keyword evidence="3" id="KW-1185">Reference proteome</keyword>